<dbReference type="PROSITE" id="PS51192">
    <property type="entry name" value="HELICASE_ATP_BIND_1"/>
    <property type="match status" value="1"/>
</dbReference>
<feature type="region of interest" description="Disordered" evidence="4">
    <location>
        <begin position="612"/>
        <end position="644"/>
    </location>
</feature>
<proteinExistence type="predicted"/>
<protein>
    <recommendedName>
        <fullName evidence="9">Helicase ATP-binding domain-containing protein</fullName>
    </recommendedName>
</protein>
<feature type="domain" description="Helicase C-terminal" evidence="6">
    <location>
        <begin position="891"/>
        <end position="1054"/>
    </location>
</feature>
<evidence type="ECO:0000259" key="6">
    <source>
        <dbReference type="PROSITE" id="PS51194"/>
    </source>
</evidence>
<dbReference type="FunFam" id="3.40.50.10810:FF:000053">
    <property type="entry name" value="SNF2 family helicase/ATPase, putative"/>
    <property type="match status" value="1"/>
</dbReference>
<evidence type="ECO:0000313" key="8">
    <source>
        <dbReference type="Proteomes" id="UP000253153"/>
    </source>
</evidence>
<dbReference type="Gene3D" id="3.40.50.300">
    <property type="entry name" value="P-loop containing nucleotide triphosphate hydrolases"/>
    <property type="match status" value="2"/>
</dbReference>
<feature type="compositionally biased region" description="Basic and acidic residues" evidence="4">
    <location>
        <begin position="181"/>
        <end position="193"/>
    </location>
</feature>
<name>A0A366QZ38_9HYPO</name>
<organism evidence="7 8">
    <name type="scientific">Fusarium coffeatum</name>
    <dbReference type="NCBI Taxonomy" id="231269"/>
    <lineage>
        <taxon>Eukaryota</taxon>
        <taxon>Fungi</taxon>
        <taxon>Dikarya</taxon>
        <taxon>Ascomycota</taxon>
        <taxon>Pezizomycotina</taxon>
        <taxon>Sordariomycetes</taxon>
        <taxon>Hypocreomycetidae</taxon>
        <taxon>Hypocreales</taxon>
        <taxon>Nectriaceae</taxon>
        <taxon>Fusarium</taxon>
        <taxon>Fusarium incarnatum-equiseti species complex</taxon>
    </lineage>
</organism>
<feature type="region of interest" description="Disordered" evidence="4">
    <location>
        <begin position="43"/>
        <end position="111"/>
    </location>
</feature>
<keyword evidence="8" id="KW-1185">Reference proteome</keyword>
<dbReference type="Gene3D" id="3.40.50.10810">
    <property type="entry name" value="Tandem AAA-ATPase domain"/>
    <property type="match status" value="1"/>
</dbReference>
<accession>A0A366QZ38</accession>
<evidence type="ECO:0000256" key="3">
    <source>
        <dbReference type="ARBA" id="ARBA00022840"/>
    </source>
</evidence>
<dbReference type="GO" id="GO:0006281">
    <property type="term" value="P:DNA repair"/>
    <property type="evidence" value="ECO:0007669"/>
    <property type="project" value="TreeGrafter"/>
</dbReference>
<dbReference type="GO" id="GO:0005524">
    <property type="term" value="F:ATP binding"/>
    <property type="evidence" value="ECO:0007669"/>
    <property type="project" value="UniProtKB-KW"/>
</dbReference>
<dbReference type="AlphaFoldDB" id="A0A366QZ38"/>
<feature type="region of interest" description="Disordered" evidence="4">
    <location>
        <begin position="1075"/>
        <end position="1110"/>
    </location>
</feature>
<dbReference type="SMART" id="SM00490">
    <property type="entry name" value="HELICc"/>
    <property type="match status" value="1"/>
</dbReference>
<dbReference type="Pfam" id="PF00271">
    <property type="entry name" value="Helicase_C"/>
    <property type="match status" value="1"/>
</dbReference>
<evidence type="ECO:0000313" key="7">
    <source>
        <dbReference type="EMBL" id="RBR09235.1"/>
    </source>
</evidence>
<dbReference type="CDD" id="cd18008">
    <property type="entry name" value="DEXDc_SHPRH-like"/>
    <property type="match status" value="1"/>
</dbReference>
<feature type="region of interest" description="Disordered" evidence="4">
    <location>
        <begin position="1"/>
        <end position="31"/>
    </location>
</feature>
<dbReference type="InterPro" id="IPR050628">
    <property type="entry name" value="SNF2_RAD54_helicase_TF"/>
</dbReference>
<feature type="compositionally biased region" description="Basic and acidic residues" evidence="4">
    <location>
        <begin position="77"/>
        <end position="95"/>
    </location>
</feature>
<feature type="region of interest" description="Disordered" evidence="4">
    <location>
        <begin position="453"/>
        <end position="472"/>
    </location>
</feature>
<reference evidence="7 8" key="1">
    <citation type="submission" date="2018-06" db="EMBL/GenBank/DDBJ databases">
        <title>Fusarium incarnatum-equiseti species complex species 28.</title>
        <authorList>
            <person name="Gardiner D.M."/>
        </authorList>
    </citation>
    <scope>NUCLEOTIDE SEQUENCE [LARGE SCALE GENOMIC DNA]</scope>
    <source>
        <strain evidence="7 8">FIESC_28</strain>
    </source>
</reference>
<dbReference type="InterPro" id="IPR049730">
    <property type="entry name" value="SNF2/RAD54-like_C"/>
</dbReference>
<keyword evidence="3" id="KW-0067">ATP-binding</keyword>
<feature type="compositionally biased region" description="Basic and acidic residues" evidence="4">
    <location>
        <begin position="1075"/>
        <end position="1084"/>
    </location>
</feature>
<dbReference type="InterPro" id="IPR038718">
    <property type="entry name" value="SNF2-like_sf"/>
</dbReference>
<dbReference type="GeneID" id="41999414"/>
<dbReference type="CDD" id="cd18793">
    <property type="entry name" value="SF2_C_SNF"/>
    <property type="match status" value="1"/>
</dbReference>
<dbReference type="InterPro" id="IPR014001">
    <property type="entry name" value="Helicase_ATP-bd"/>
</dbReference>
<dbReference type="InterPro" id="IPR000330">
    <property type="entry name" value="SNF2_N"/>
</dbReference>
<feature type="compositionally biased region" description="Basic residues" evidence="4">
    <location>
        <begin position="621"/>
        <end position="640"/>
    </location>
</feature>
<evidence type="ECO:0000256" key="2">
    <source>
        <dbReference type="ARBA" id="ARBA00022801"/>
    </source>
</evidence>
<feature type="region of interest" description="Disordered" evidence="4">
    <location>
        <begin position="168"/>
        <end position="193"/>
    </location>
</feature>
<dbReference type="Proteomes" id="UP000253153">
    <property type="component" value="Unassembled WGS sequence"/>
</dbReference>
<dbReference type="EMBL" id="QKXC01000267">
    <property type="protein sequence ID" value="RBR09235.1"/>
    <property type="molecule type" value="Genomic_DNA"/>
</dbReference>
<dbReference type="InterPro" id="IPR027417">
    <property type="entry name" value="P-loop_NTPase"/>
</dbReference>
<evidence type="ECO:0000256" key="4">
    <source>
        <dbReference type="SAM" id="MobiDB-lite"/>
    </source>
</evidence>
<feature type="compositionally biased region" description="Acidic residues" evidence="4">
    <location>
        <begin position="750"/>
        <end position="760"/>
    </location>
</feature>
<evidence type="ECO:0000256" key="1">
    <source>
        <dbReference type="ARBA" id="ARBA00022741"/>
    </source>
</evidence>
<dbReference type="GO" id="GO:0008094">
    <property type="term" value="F:ATP-dependent activity, acting on DNA"/>
    <property type="evidence" value="ECO:0007669"/>
    <property type="project" value="TreeGrafter"/>
</dbReference>
<feature type="compositionally biased region" description="Low complexity" evidence="4">
    <location>
        <begin position="827"/>
        <end position="866"/>
    </location>
</feature>
<feature type="compositionally biased region" description="Basic and acidic residues" evidence="4">
    <location>
        <begin position="1093"/>
        <end position="1103"/>
    </location>
</feature>
<comment type="caution">
    <text evidence="7">The sequence shown here is derived from an EMBL/GenBank/DDBJ whole genome shotgun (WGS) entry which is preliminary data.</text>
</comment>
<dbReference type="GO" id="GO:0005634">
    <property type="term" value="C:nucleus"/>
    <property type="evidence" value="ECO:0007669"/>
    <property type="project" value="TreeGrafter"/>
</dbReference>
<dbReference type="PANTHER" id="PTHR45626:SF14">
    <property type="entry name" value="ATP-DEPENDENT DNA HELICASE (EUROFUNG)"/>
    <property type="match status" value="1"/>
</dbReference>
<feature type="compositionally biased region" description="Low complexity" evidence="4">
    <location>
        <begin position="53"/>
        <end position="65"/>
    </location>
</feature>
<dbReference type="PANTHER" id="PTHR45626">
    <property type="entry name" value="TRANSCRIPTION TERMINATION FACTOR 2-RELATED"/>
    <property type="match status" value="1"/>
</dbReference>
<evidence type="ECO:0008006" key="9">
    <source>
        <dbReference type="Google" id="ProtNLM"/>
    </source>
</evidence>
<feature type="domain" description="Helicase ATP-binding" evidence="5">
    <location>
        <begin position="222"/>
        <end position="407"/>
    </location>
</feature>
<evidence type="ECO:0000259" key="5">
    <source>
        <dbReference type="PROSITE" id="PS51192"/>
    </source>
</evidence>
<dbReference type="PROSITE" id="PS51194">
    <property type="entry name" value="HELICASE_CTER"/>
    <property type="match status" value="1"/>
</dbReference>
<dbReference type="GO" id="GO:0016787">
    <property type="term" value="F:hydrolase activity"/>
    <property type="evidence" value="ECO:0007669"/>
    <property type="project" value="UniProtKB-KW"/>
</dbReference>
<dbReference type="RefSeq" id="XP_031011829.1">
    <property type="nucleotide sequence ID" value="XM_031164118.1"/>
</dbReference>
<dbReference type="OrthoDB" id="423559at2759"/>
<gene>
    <name evidence="7" type="ORF">FIESC28_09983</name>
</gene>
<feature type="region of interest" description="Disordered" evidence="4">
    <location>
        <begin position="659"/>
        <end position="886"/>
    </location>
</feature>
<dbReference type="SUPFAM" id="SSF52540">
    <property type="entry name" value="P-loop containing nucleoside triphosphate hydrolases"/>
    <property type="match status" value="2"/>
</dbReference>
<dbReference type="SMART" id="SM00487">
    <property type="entry name" value="DEXDc"/>
    <property type="match status" value="1"/>
</dbReference>
<sequence>MVNERAPPKAPLHSINPNGENASRELSPDDDITALVRGMNSVKGNVRGDMNDPFNPTAATNTPTFGHPTKMVSSRKQRADPFIRQKTRPEHHLDNRSSNSGTRITGPRGPVYQDRRPPPLPMFSSVAPSAPPVASSYAPTRNYGEETFYTDPAKASADLKALLEGGMEEGEDEAGENQAGGEKKPEANKDAKDGTVDGLKVKLLPHQVEGVEWMRGRELGPVKRGRVPKGGILADDMGLGKTLQTISLILTNQKPAKDAPGWKKHFEKIEKTTLVVAPLALIRQWEHEIKDKVEKTHGLKVCVHHGPNRTKRFKDLALYDVVITTYQILVSEHGNSSDAENGLKAGCFGLHWWRIVLDEAHTVKNRNAKATKACYALNSEYRWCLSGTPMQNNLDELQSLVKFLRIRPYDDLKEWKEHIDLPLKNGRGHIAIRRLHSLLRCFMKRRTKDILKEDGALNPGGKPSAKGEGSSTGFKVTERKVVTVATALSPAERKFYDRLAARADRSLEDQMMQGKVNYANALTLLLRLRQACNHPKLVEGKLEKDKDAMSMGSTQKNQDADIDAMADMFAGMGIVSKDCNICGRGLSGEENKLGKDICSECHADLAYFNDHERAEMSERPKKSKTSRSKRKNKKEKTKKQAVKEAVVDEKVVARDIVEVGDDDEDVESSKAAPRRRHNRNAVVDSDDEDTASPQKTTRKPRNRAAIVDSDDEDEAEGSWLVSEDERGSIHLGKAGGEEDENAEGGGDSIGPDDSDDEESKLEDKSNLSSFIENDETTDNLRQTEGDASDSDDSLASLTDLTKRMAAQTLDEKAPNVADTSAEDTDADTTAADTTAADTTAVSGSSASDSGSESNSDSDSQSDVSDVSSEEDDSVFYPSRDPDSPQVLASSKIRELIKILQKEVKEHKFIVFSQFTSMLNLVEPFFRKERFRFVRYDGSMKNDEREESLRKLRSDPETRILLCSLKCGSLGLNLTAATRVVILEPFWNPFVEEQAIDRVHRLTQTVDVIIYKLTVSQTVEERILELQEKKRELAEQAIEGGMRKEALKLGLNEIINLFKTGSSADNPAVIADTSDVADRSFDGNGRRTAASMQRRPERPKKEESSLYGRRW</sequence>
<keyword evidence="2" id="KW-0378">Hydrolase</keyword>
<keyword evidence="1" id="KW-0547">Nucleotide-binding</keyword>
<dbReference type="Pfam" id="PF00176">
    <property type="entry name" value="SNF2-rel_dom"/>
    <property type="match status" value="1"/>
</dbReference>
<dbReference type="InterPro" id="IPR001650">
    <property type="entry name" value="Helicase_C-like"/>
</dbReference>